<dbReference type="SUPFAM" id="SSF160272">
    <property type="entry name" value="Shew3726-like"/>
    <property type="match status" value="1"/>
</dbReference>
<dbReference type="eggNOG" id="ENOG50331AY">
    <property type="taxonomic scope" value="Bacteria"/>
</dbReference>
<dbReference type="Proteomes" id="UP000001955">
    <property type="component" value="Chromosome"/>
</dbReference>
<dbReference type="KEGG" id="ebt:EBL_c03210"/>
<dbReference type="Gene3D" id="3.30.160.140">
    <property type="entry name" value="Shew3726-like"/>
    <property type="match status" value="1"/>
</dbReference>
<proteinExistence type="predicted"/>
<dbReference type="AlphaFoldDB" id="I2B4K2"/>
<accession>I2B4K2</accession>
<dbReference type="STRING" id="630626.EBL_c03210"/>
<accession>K6UX43</accession>
<dbReference type="RefSeq" id="WP_002445338.1">
    <property type="nucleotide sequence ID" value="NC_017910.1"/>
</dbReference>
<reference evidence="1 2" key="1">
    <citation type="journal article" date="2012" name="J. Bacteriol.">
        <title>Complete genome sequence of the B12-producing Shimwellia blattae strain DSM 4481, isolated from a cockroach.</title>
        <authorList>
            <person name="Brzuszkiewicz E."/>
            <person name="Waschkowitz T."/>
            <person name="Wiezer A."/>
            <person name="Daniel R."/>
        </authorList>
    </citation>
    <scope>NUCLEOTIDE SEQUENCE [LARGE SCALE GENOMIC DNA]</scope>
    <source>
        <strain evidence="2">ATCC 29907 / DSM 4481 / JCM 1650 / NBRC 105725 / CDC 9005-74</strain>
    </source>
</reference>
<evidence type="ECO:0000313" key="1">
    <source>
        <dbReference type="EMBL" id="AFJ45456.1"/>
    </source>
</evidence>
<dbReference type="InterPro" id="IPR009962">
    <property type="entry name" value="DUF1488"/>
</dbReference>
<name>I2B4K2_SHIBC</name>
<dbReference type="Pfam" id="PF07369">
    <property type="entry name" value="DUF1488"/>
    <property type="match status" value="1"/>
</dbReference>
<protein>
    <submittedName>
        <fullName evidence="1">Transcriptional regulatory protein</fullName>
    </submittedName>
</protein>
<dbReference type="HOGENOM" id="CLU_190004_1_0_6"/>
<organism evidence="1 2">
    <name type="scientific">Shimwellia blattae (strain ATCC 29907 / DSM 4481 / JCM 1650 / NBRC 105725 / CDC 9005-74)</name>
    <name type="common">Escherichia blattae</name>
    <dbReference type="NCBI Taxonomy" id="630626"/>
    <lineage>
        <taxon>Bacteria</taxon>
        <taxon>Pseudomonadati</taxon>
        <taxon>Pseudomonadota</taxon>
        <taxon>Gammaproteobacteria</taxon>
        <taxon>Enterobacterales</taxon>
        <taxon>Enterobacteriaceae</taxon>
        <taxon>Shimwellia</taxon>
    </lineage>
</organism>
<keyword evidence="2" id="KW-1185">Reference proteome</keyword>
<dbReference type="PATRIC" id="fig|630626.3.peg.322"/>
<dbReference type="EMBL" id="CP001560">
    <property type="protein sequence ID" value="AFJ45456.1"/>
    <property type="molecule type" value="Genomic_DNA"/>
</dbReference>
<evidence type="ECO:0000313" key="2">
    <source>
        <dbReference type="Proteomes" id="UP000001955"/>
    </source>
</evidence>
<dbReference type="InterPro" id="IPR036692">
    <property type="entry name" value="Shew3726-like_sf"/>
</dbReference>
<gene>
    <name evidence="1" type="ordered locus">EBL_c03210</name>
</gene>
<dbReference type="OrthoDB" id="6465020at2"/>
<sequence length="85" mass="9660">MNQAILFPDREAWEADSQALCFPVQVNGMPLTCAISEESLRRRFGGGTPAFWLAQFRASRWDLEEEAEALIAVDAFDDQGWLWLP</sequence>